<accession>A0AAN9F042</accession>
<protein>
    <submittedName>
        <fullName evidence="1">Uncharacterized protein</fullName>
    </submittedName>
</protein>
<reference evidence="1 2" key="1">
    <citation type="submission" date="2024-01" db="EMBL/GenBank/DDBJ databases">
        <title>The genomes of 5 underutilized Papilionoideae crops provide insights into root nodulation and disease resistance.</title>
        <authorList>
            <person name="Yuan L."/>
        </authorList>
    </citation>
    <scope>NUCLEOTIDE SEQUENCE [LARGE SCALE GENOMIC DNA]</scope>
    <source>
        <strain evidence="1">LY-2023</strain>
        <tissue evidence="1">Leaf</tissue>
    </source>
</reference>
<evidence type="ECO:0000313" key="2">
    <source>
        <dbReference type="Proteomes" id="UP001359559"/>
    </source>
</evidence>
<proteinExistence type="predicted"/>
<comment type="caution">
    <text evidence="1">The sequence shown here is derived from an EMBL/GenBank/DDBJ whole genome shotgun (WGS) entry which is preliminary data.</text>
</comment>
<name>A0AAN9F042_CLITE</name>
<gene>
    <name evidence="1" type="ORF">RJT34_32345</name>
</gene>
<dbReference type="AlphaFoldDB" id="A0AAN9F042"/>
<sequence>MTTYSNRTRYRTHRFWLEIIITRLPFTAVTFNHTSPFYGLRVHPVPSSSLLPIQYQKAFHSDTLIR</sequence>
<keyword evidence="2" id="KW-1185">Reference proteome</keyword>
<dbReference type="EMBL" id="JAYKXN010000008">
    <property type="protein sequence ID" value="KAK7264735.1"/>
    <property type="molecule type" value="Genomic_DNA"/>
</dbReference>
<evidence type="ECO:0000313" key="1">
    <source>
        <dbReference type="EMBL" id="KAK7264735.1"/>
    </source>
</evidence>
<dbReference type="Proteomes" id="UP001359559">
    <property type="component" value="Unassembled WGS sequence"/>
</dbReference>
<organism evidence="1 2">
    <name type="scientific">Clitoria ternatea</name>
    <name type="common">Butterfly pea</name>
    <dbReference type="NCBI Taxonomy" id="43366"/>
    <lineage>
        <taxon>Eukaryota</taxon>
        <taxon>Viridiplantae</taxon>
        <taxon>Streptophyta</taxon>
        <taxon>Embryophyta</taxon>
        <taxon>Tracheophyta</taxon>
        <taxon>Spermatophyta</taxon>
        <taxon>Magnoliopsida</taxon>
        <taxon>eudicotyledons</taxon>
        <taxon>Gunneridae</taxon>
        <taxon>Pentapetalae</taxon>
        <taxon>rosids</taxon>
        <taxon>fabids</taxon>
        <taxon>Fabales</taxon>
        <taxon>Fabaceae</taxon>
        <taxon>Papilionoideae</taxon>
        <taxon>50 kb inversion clade</taxon>
        <taxon>NPAAA clade</taxon>
        <taxon>indigoferoid/millettioid clade</taxon>
        <taxon>Phaseoleae</taxon>
        <taxon>Clitoria</taxon>
    </lineage>
</organism>